<dbReference type="InterPro" id="IPR000504">
    <property type="entry name" value="RRM_dom"/>
</dbReference>
<name>A0A0W0YQ71_9GAMM</name>
<dbReference type="Gene3D" id="3.30.70.330">
    <property type="match status" value="1"/>
</dbReference>
<dbReference type="SMART" id="SM00360">
    <property type="entry name" value="RRM"/>
    <property type="match status" value="1"/>
</dbReference>
<dbReference type="OrthoDB" id="9798855at2"/>
<dbReference type="STRING" id="45074.Lsan_2464"/>
<sequence length="92" mass="10453">MKQNKIHVGSLSSCTTETELREAFSEFGSIDDIKIIIDRYTGESKGFAFITFSSNSSAVKALNMDGKELKERTIRVSTARKKENFRGNQNRW</sequence>
<evidence type="ECO:0000313" key="4">
    <source>
        <dbReference type="Proteomes" id="UP000054703"/>
    </source>
</evidence>
<dbReference type="InterPro" id="IPR052462">
    <property type="entry name" value="SLIRP/GR-RBP-like"/>
</dbReference>
<dbReference type="GO" id="GO:0003723">
    <property type="term" value="F:RNA binding"/>
    <property type="evidence" value="ECO:0007669"/>
    <property type="project" value="UniProtKB-KW"/>
</dbReference>
<accession>A0A0W0YQ71</accession>
<protein>
    <submittedName>
        <fullName evidence="3">RNA binding protein, cold-inducible rrm</fullName>
    </submittedName>
</protein>
<gene>
    <name evidence="3" type="ORF">Lsan_2464</name>
</gene>
<feature type="domain" description="RRM" evidence="2">
    <location>
        <begin position="4"/>
        <end position="81"/>
    </location>
</feature>
<comment type="caution">
    <text evidence="3">The sequence shown here is derived from an EMBL/GenBank/DDBJ whole genome shotgun (WGS) entry which is preliminary data.</text>
</comment>
<keyword evidence="4" id="KW-1185">Reference proteome</keyword>
<reference evidence="3 4" key="1">
    <citation type="submission" date="2015-11" db="EMBL/GenBank/DDBJ databases">
        <title>Genomic analysis of 38 Legionella species identifies large and diverse effector repertoires.</title>
        <authorList>
            <person name="Burstein D."/>
            <person name="Amaro F."/>
            <person name="Zusman T."/>
            <person name="Lifshitz Z."/>
            <person name="Cohen O."/>
            <person name="Gilbert J.A."/>
            <person name="Pupko T."/>
            <person name="Shuman H.A."/>
            <person name="Segal G."/>
        </authorList>
    </citation>
    <scope>NUCLEOTIDE SEQUENCE [LARGE SCALE GENOMIC DNA]</scope>
    <source>
        <strain evidence="3 4">SC-63-C7</strain>
    </source>
</reference>
<proteinExistence type="predicted"/>
<dbReference type="InterPro" id="IPR012677">
    <property type="entry name" value="Nucleotide-bd_a/b_plait_sf"/>
</dbReference>
<evidence type="ECO:0000313" key="3">
    <source>
        <dbReference type="EMBL" id="KTD58964.1"/>
    </source>
</evidence>
<organism evidence="3 4">
    <name type="scientific">Legionella santicrucis</name>
    <dbReference type="NCBI Taxonomy" id="45074"/>
    <lineage>
        <taxon>Bacteria</taxon>
        <taxon>Pseudomonadati</taxon>
        <taxon>Pseudomonadota</taxon>
        <taxon>Gammaproteobacteria</taxon>
        <taxon>Legionellales</taxon>
        <taxon>Legionellaceae</taxon>
        <taxon>Legionella</taxon>
    </lineage>
</organism>
<dbReference type="EMBL" id="LNYU01000058">
    <property type="protein sequence ID" value="KTD58964.1"/>
    <property type="molecule type" value="Genomic_DNA"/>
</dbReference>
<dbReference type="RefSeq" id="WP_058514552.1">
    <property type="nucleotide sequence ID" value="NZ_CAAAIH010000017.1"/>
</dbReference>
<evidence type="ECO:0000259" key="2">
    <source>
        <dbReference type="PROSITE" id="PS50102"/>
    </source>
</evidence>
<dbReference type="SUPFAM" id="SSF54928">
    <property type="entry name" value="RNA-binding domain, RBD"/>
    <property type="match status" value="1"/>
</dbReference>
<keyword evidence="1" id="KW-0694">RNA-binding</keyword>
<dbReference type="PANTHER" id="PTHR48027">
    <property type="entry name" value="HETEROGENEOUS NUCLEAR RIBONUCLEOPROTEIN 87F-RELATED"/>
    <property type="match status" value="1"/>
</dbReference>
<dbReference type="PATRIC" id="fig|45074.5.peg.2641"/>
<dbReference type="InterPro" id="IPR035979">
    <property type="entry name" value="RBD_domain_sf"/>
</dbReference>
<dbReference type="AlphaFoldDB" id="A0A0W0YQ71"/>
<evidence type="ECO:0000256" key="1">
    <source>
        <dbReference type="ARBA" id="ARBA00022884"/>
    </source>
</evidence>
<dbReference type="Pfam" id="PF00076">
    <property type="entry name" value="RRM_1"/>
    <property type="match status" value="1"/>
</dbReference>
<dbReference type="PROSITE" id="PS50102">
    <property type="entry name" value="RRM"/>
    <property type="match status" value="1"/>
</dbReference>
<dbReference type="Proteomes" id="UP000054703">
    <property type="component" value="Unassembled WGS sequence"/>
</dbReference>